<organism evidence="2">
    <name type="scientific">Arundo donax</name>
    <name type="common">Giant reed</name>
    <name type="synonym">Donax arundinaceus</name>
    <dbReference type="NCBI Taxonomy" id="35708"/>
    <lineage>
        <taxon>Eukaryota</taxon>
        <taxon>Viridiplantae</taxon>
        <taxon>Streptophyta</taxon>
        <taxon>Embryophyta</taxon>
        <taxon>Tracheophyta</taxon>
        <taxon>Spermatophyta</taxon>
        <taxon>Magnoliopsida</taxon>
        <taxon>Liliopsida</taxon>
        <taxon>Poales</taxon>
        <taxon>Poaceae</taxon>
        <taxon>PACMAD clade</taxon>
        <taxon>Arundinoideae</taxon>
        <taxon>Arundineae</taxon>
        <taxon>Arundo</taxon>
    </lineage>
</organism>
<sequence>MIWFWLCVTYPICLLMNSGADLSDADLRGADFSLANLSKVHCSTSLLVQNNRLVRMIELC</sequence>
<dbReference type="InterPro" id="IPR001646">
    <property type="entry name" value="5peptide_repeat"/>
</dbReference>
<feature type="chain" id="PRO_5002060891" description="Pentapeptide repeat-containing protein" evidence="1">
    <location>
        <begin position="21"/>
        <end position="60"/>
    </location>
</feature>
<protein>
    <recommendedName>
        <fullName evidence="3">Pentapeptide repeat-containing protein</fullName>
    </recommendedName>
</protein>
<dbReference type="EMBL" id="GBRH01219176">
    <property type="protein sequence ID" value="JAD78719.1"/>
    <property type="molecule type" value="Transcribed_RNA"/>
</dbReference>
<reference evidence="2" key="1">
    <citation type="submission" date="2014-09" db="EMBL/GenBank/DDBJ databases">
        <authorList>
            <person name="Magalhaes I.L.F."/>
            <person name="Oliveira U."/>
            <person name="Santos F.R."/>
            <person name="Vidigal T.H.D.A."/>
            <person name="Brescovit A.D."/>
            <person name="Santos A.J."/>
        </authorList>
    </citation>
    <scope>NUCLEOTIDE SEQUENCE</scope>
    <source>
        <tissue evidence="2">Shoot tissue taken approximately 20 cm above the soil surface</tissue>
    </source>
</reference>
<dbReference type="AlphaFoldDB" id="A0A0A9CQX9"/>
<accession>A0A0A9CQX9</accession>
<dbReference type="Pfam" id="PF00805">
    <property type="entry name" value="Pentapeptide"/>
    <property type="match status" value="1"/>
</dbReference>
<name>A0A0A9CQX9_ARUDO</name>
<evidence type="ECO:0000313" key="2">
    <source>
        <dbReference type="EMBL" id="JAD78719.1"/>
    </source>
</evidence>
<reference evidence="2" key="2">
    <citation type="journal article" date="2015" name="Data Brief">
        <title>Shoot transcriptome of the giant reed, Arundo donax.</title>
        <authorList>
            <person name="Barrero R.A."/>
            <person name="Guerrero F.D."/>
            <person name="Moolhuijzen P."/>
            <person name="Goolsby J.A."/>
            <person name="Tidwell J."/>
            <person name="Bellgard S.E."/>
            <person name="Bellgard M.I."/>
        </authorList>
    </citation>
    <scope>NUCLEOTIDE SEQUENCE</scope>
    <source>
        <tissue evidence="2">Shoot tissue taken approximately 20 cm above the soil surface</tissue>
    </source>
</reference>
<dbReference type="Gene3D" id="2.160.20.80">
    <property type="entry name" value="E3 ubiquitin-protein ligase SopA"/>
    <property type="match status" value="1"/>
</dbReference>
<dbReference type="SUPFAM" id="SSF141571">
    <property type="entry name" value="Pentapeptide repeat-like"/>
    <property type="match status" value="1"/>
</dbReference>
<feature type="signal peptide" evidence="1">
    <location>
        <begin position="1"/>
        <end position="20"/>
    </location>
</feature>
<evidence type="ECO:0000256" key="1">
    <source>
        <dbReference type="SAM" id="SignalP"/>
    </source>
</evidence>
<keyword evidence="1" id="KW-0732">Signal</keyword>
<proteinExistence type="predicted"/>
<evidence type="ECO:0008006" key="3">
    <source>
        <dbReference type="Google" id="ProtNLM"/>
    </source>
</evidence>